<dbReference type="OrthoDB" id="6778667at2759"/>
<gene>
    <name evidence="1" type="ORF">PSYICH_LOCUS9622</name>
</gene>
<dbReference type="AlphaFoldDB" id="A0A9P0CTA9"/>
<organism evidence="1 2">
    <name type="scientific">Psylliodes chrysocephalus</name>
    <dbReference type="NCBI Taxonomy" id="3402493"/>
    <lineage>
        <taxon>Eukaryota</taxon>
        <taxon>Metazoa</taxon>
        <taxon>Ecdysozoa</taxon>
        <taxon>Arthropoda</taxon>
        <taxon>Hexapoda</taxon>
        <taxon>Insecta</taxon>
        <taxon>Pterygota</taxon>
        <taxon>Neoptera</taxon>
        <taxon>Endopterygota</taxon>
        <taxon>Coleoptera</taxon>
        <taxon>Polyphaga</taxon>
        <taxon>Cucujiformia</taxon>
        <taxon>Chrysomeloidea</taxon>
        <taxon>Chrysomelidae</taxon>
        <taxon>Galerucinae</taxon>
        <taxon>Alticini</taxon>
        <taxon>Psylliodes</taxon>
    </lineage>
</organism>
<keyword evidence="2" id="KW-1185">Reference proteome</keyword>
<sequence length="216" mass="24737">MDSDSDIKLIPPNIKEAAKVTTLNLLPPTSKKLYQRSYALFMNWKKVKIGVRGKLLYSPKILSNPLQSHQAGLVIVTEKLENLQRSREYQVDIMKLNKALQWFLVNNALYEVFFNIIDLDVVIQITESPANVDADSAKQRQAVKYLAQNHVVNNKPIAIIACIVFSLFDPNAWHKSDVDYIVILGDKYYRQCIVARVNPDNRELNHKYLAVTELLP</sequence>
<evidence type="ECO:0000313" key="1">
    <source>
        <dbReference type="EMBL" id="CAH1107909.1"/>
    </source>
</evidence>
<name>A0A9P0CTA9_9CUCU</name>
<accession>A0A9P0CTA9</accession>
<reference evidence="1" key="1">
    <citation type="submission" date="2022-01" db="EMBL/GenBank/DDBJ databases">
        <authorList>
            <person name="King R."/>
        </authorList>
    </citation>
    <scope>NUCLEOTIDE SEQUENCE</scope>
</reference>
<dbReference type="Proteomes" id="UP001153636">
    <property type="component" value="Chromosome 3"/>
</dbReference>
<evidence type="ECO:0000313" key="2">
    <source>
        <dbReference type="Proteomes" id="UP001153636"/>
    </source>
</evidence>
<proteinExistence type="predicted"/>
<dbReference type="EMBL" id="OV651815">
    <property type="protein sequence ID" value="CAH1107909.1"/>
    <property type="molecule type" value="Genomic_DNA"/>
</dbReference>
<protein>
    <submittedName>
        <fullName evidence="1">Uncharacterized protein</fullName>
    </submittedName>
</protein>